<dbReference type="FunCoup" id="S0EXM3">
    <property type="interactions" value="225"/>
</dbReference>
<dbReference type="Pfam" id="PF00528">
    <property type="entry name" value="BPD_transp_1"/>
    <property type="match status" value="1"/>
</dbReference>
<reference evidence="10" key="1">
    <citation type="submission" date="2013-03" db="EMBL/GenBank/DDBJ databases">
        <title>Genome sequence of Chthonomonas calidirosea, the first sequenced genome from the Armatimonadetes phylum (formally candidate division OP10).</title>
        <authorList>
            <person name="Lee K.C.Y."/>
            <person name="Morgan X.C."/>
            <person name="Dunfield P.F."/>
            <person name="Tamas I."/>
            <person name="Houghton K.M."/>
            <person name="Vyssotski M."/>
            <person name="Ryan J.L.J."/>
            <person name="Lagutin K."/>
            <person name="McDonald I.R."/>
            <person name="Stott M.B."/>
        </authorList>
    </citation>
    <scope>NUCLEOTIDE SEQUENCE [LARGE SCALE GENOMIC DNA]</scope>
    <source>
        <strain evidence="10">DSM 23976 / ICMP 18418 / T49</strain>
    </source>
</reference>
<evidence type="ECO:0000313" key="10">
    <source>
        <dbReference type="Proteomes" id="UP000014227"/>
    </source>
</evidence>
<dbReference type="STRING" id="454171.CP488_01647"/>
<feature type="transmembrane region" description="Helical" evidence="7">
    <location>
        <begin position="67"/>
        <end position="89"/>
    </location>
</feature>
<dbReference type="Gene3D" id="1.10.3720.10">
    <property type="entry name" value="MetI-like"/>
    <property type="match status" value="1"/>
</dbReference>
<evidence type="ECO:0000256" key="2">
    <source>
        <dbReference type="ARBA" id="ARBA00022448"/>
    </source>
</evidence>
<evidence type="ECO:0000256" key="5">
    <source>
        <dbReference type="ARBA" id="ARBA00022989"/>
    </source>
</evidence>
<dbReference type="PANTHER" id="PTHR30151">
    <property type="entry name" value="ALKANE SULFONATE ABC TRANSPORTER-RELATED, MEMBRANE SUBUNIT"/>
    <property type="match status" value="1"/>
</dbReference>
<evidence type="ECO:0000256" key="6">
    <source>
        <dbReference type="ARBA" id="ARBA00023136"/>
    </source>
</evidence>
<dbReference type="PROSITE" id="PS50928">
    <property type="entry name" value="ABC_TM1"/>
    <property type="match status" value="1"/>
</dbReference>
<feature type="transmembrane region" description="Helical" evidence="7">
    <location>
        <begin position="101"/>
        <end position="123"/>
    </location>
</feature>
<dbReference type="AlphaFoldDB" id="S0EXM3"/>
<dbReference type="EMBL" id="HF951689">
    <property type="protein sequence ID" value="CCW36241.1"/>
    <property type="molecule type" value="Genomic_DNA"/>
</dbReference>
<dbReference type="KEGG" id="ccz:CCALI_02442"/>
<dbReference type="InterPro" id="IPR000515">
    <property type="entry name" value="MetI-like"/>
</dbReference>
<sequence>MRYHQPSPTYAVLAPFALFLGALGLWWLLCALHKLPATVFPTPSDVWHGFQEEWRSSRLWQDIIVSLWRVAAGFSLAVFLGIPMGLWLGNSPWVRTALLPIINFFRNLSPLAWIGFAITWFGVGDPPAIFLIFLSVFFPMAVSVASAVAAIPEVYFRVAHDFGIRGIRRILLVTLPAITPQLITALRVTLGIAWVVLVAAEMVGTRSGLGFAIYDDRNALRQDLLVVHMVVIGLIGVFMDKLVLQLSKSPSVQWGYRN</sequence>
<dbReference type="HOGENOM" id="CLU_046113_1_4_0"/>
<organism evidence="9 10">
    <name type="scientific">Chthonomonas calidirosea (strain DSM 23976 / ICMP 18418 / T49)</name>
    <dbReference type="NCBI Taxonomy" id="1303518"/>
    <lineage>
        <taxon>Bacteria</taxon>
        <taxon>Bacillati</taxon>
        <taxon>Armatimonadota</taxon>
        <taxon>Chthonomonadia</taxon>
        <taxon>Chthonomonadales</taxon>
        <taxon>Chthonomonadaceae</taxon>
        <taxon>Chthonomonas</taxon>
    </lineage>
</organism>
<feature type="transmembrane region" description="Helical" evidence="7">
    <location>
        <begin position="129"/>
        <end position="151"/>
    </location>
</feature>
<dbReference type="OrthoDB" id="8138334at2"/>
<dbReference type="PATRIC" id="fig|1303518.3.peg.2540"/>
<comment type="subcellular location">
    <subcellularLocation>
        <location evidence="1 7">Cell membrane</location>
        <topology evidence="1 7">Multi-pass membrane protein</topology>
    </subcellularLocation>
</comment>
<keyword evidence="6 7" id="KW-0472">Membrane</keyword>
<protein>
    <submittedName>
        <fullName evidence="9">ABC-type nitrate/sulfonate/bicarbonate transport system, permease component</fullName>
    </submittedName>
</protein>
<keyword evidence="4 7" id="KW-0812">Transmembrane</keyword>
<evidence type="ECO:0000256" key="4">
    <source>
        <dbReference type="ARBA" id="ARBA00022692"/>
    </source>
</evidence>
<keyword evidence="2 7" id="KW-0813">Transport</keyword>
<dbReference type="PANTHER" id="PTHR30151:SF0">
    <property type="entry name" value="ABC TRANSPORTER PERMEASE PROTEIN MJ0413-RELATED"/>
    <property type="match status" value="1"/>
</dbReference>
<dbReference type="eggNOG" id="COG0600">
    <property type="taxonomic scope" value="Bacteria"/>
</dbReference>
<dbReference type="RefSeq" id="WP_016483754.1">
    <property type="nucleotide sequence ID" value="NC_021487.1"/>
</dbReference>
<name>S0EXM3_CHTCT</name>
<gene>
    <name evidence="9" type="ORF">CCALI_02442</name>
</gene>
<keyword evidence="5 7" id="KW-1133">Transmembrane helix</keyword>
<evidence type="ECO:0000256" key="7">
    <source>
        <dbReference type="RuleBase" id="RU363032"/>
    </source>
</evidence>
<feature type="domain" description="ABC transmembrane type-1" evidence="8">
    <location>
        <begin position="63"/>
        <end position="243"/>
    </location>
</feature>
<dbReference type="GO" id="GO:0055085">
    <property type="term" value="P:transmembrane transport"/>
    <property type="evidence" value="ECO:0007669"/>
    <property type="project" value="InterPro"/>
</dbReference>
<feature type="transmembrane region" description="Helical" evidence="7">
    <location>
        <begin position="12"/>
        <end position="29"/>
    </location>
</feature>
<evidence type="ECO:0000256" key="1">
    <source>
        <dbReference type="ARBA" id="ARBA00004651"/>
    </source>
</evidence>
<comment type="similarity">
    <text evidence="7">Belongs to the binding-protein-dependent transport system permease family.</text>
</comment>
<feature type="transmembrane region" description="Helical" evidence="7">
    <location>
        <begin position="219"/>
        <end position="239"/>
    </location>
</feature>
<keyword evidence="3" id="KW-1003">Cell membrane</keyword>
<accession>S0EXM3</accession>
<evidence type="ECO:0000256" key="3">
    <source>
        <dbReference type="ARBA" id="ARBA00022475"/>
    </source>
</evidence>
<proteinExistence type="inferred from homology"/>
<dbReference type="InterPro" id="IPR035906">
    <property type="entry name" value="MetI-like_sf"/>
</dbReference>
<evidence type="ECO:0000259" key="8">
    <source>
        <dbReference type="PROSITE" id="PS50928"/>
    </source>
</evidence>
<dbReference type="CDD" id="cd06261">
    <property type="entry name" value="TM_PBP2"/>
    <property type="match status" value="1"/>
</dbReference>
<dbReference type="Proteomes" id="UP000014227">
    <property type="component" value="Chromosome I"/>
</dbReference>
<dbReference type="GO" id="GO:0005886">
    <property type="term" value="C:plasma membrane"/>
    <property type="evidence" value="ECO:0007669"/>
    <property type="project" value="UniProtKB-SubCell"/>
</dbReference>
<keyword evidence="10" id="KW-1185">Reference proteome</keyword>
<feature type="transmembrane region" description="Helical" evidence="7">
    <location>
        <begin position="171"/>
        <end position="199"/>
    </location>
</feature>
<evidence type="ECO:0000313" key="9">
    <source>
        <dbReference type="EMBL" id="CCW36241.1"/>
    </source>
</evidence>
<dbReference type="InParanoid" id="S0EXM3"/>
<dbReference type="SUPFAM" id="SSF161098">
    <property type="entry name" value="MetI-like"/>
    <property type="match status" value="1"/>
</dbReference>